<dbReference type="EMBL" id="MU154541">
    <property type="protein sequence ID" value="KAF9497852.1"/>
    <property type="molecule type" value="Genomic_DNA"/>
</dbReference>
<evidence type="ECO:0000313" key="2">
    <source>
        <dbReference type="Proteomes" id="UP000807025"/>
    </source>
</evidence>
<dbReference type="OrthoDB" id="10459866at2759"/>
<sequence>MGHDSMKGKEHVATITSGHGLKYGIGHIHKASMYSNATQIEEYNKICDFLDSQSLFLLEPDPRRWKFLPVDVLYHAFVLQAQFWCSIPYVLAAILRTEPVERLFLIRRLVISFDGCDSPINHSPYLDWLLNNLPNLESIQLQDSTRSFTDDYLTFFHRKPPEPIMNDLNANC</sequence>
<dbReference type="AlphaFoldDB" id="A0A9P6A2I8"/>
<organism evidence="1 2">
    <name type="scientific">Pleurotus eryngii</name>
    <name type="common">Boletus of the steppes</name>
    <dbReference type="NCBI Taxonomy" id="5323"/>
    <lineage>
        <taxon>Eukaryota</taxon>
        <taxon>Fungi</taxon>
        <taxon>Dikarya</taxon>
        <taxon>Basidiomycota</taxon>
        <taxon>Agaricomycotina</taxon>
        <taxon>Agaricomycetes</taxon>
        <taxon>Agaricomycetidae</taxon>
        <taxon>Agaricales</taxon>
        <taxon>Pleurotineae</taxon>
        <taxon>Pleurotaceae</taxon>
        <taxon>Pleurotus</taxon>
    </lineage>
</organism>
<protein>
    <submittedName>
        <fullName evidence="1">Uncharacterized protein</fullName>
    </submittedName>
</protein>
<comment type="caution">
    <text evidence="1">The sequence shown here is derived from an EMBL/GenBank/DDBJ whole genome shotgun (WGS) entry which is preliminary data.</text>
</comment>
<name>A0A9P6A2I8_PLEER</name>
<proteinExistence type="predicted"/>
<dbReference type="Proteomes" id="UP000807025">
    <property type="component" value="Unassembled WGS sequence"/>
</dbReference>
<reference evidence="1" key="1">
    <citation type="submission" date="2020-11" db="EMBL/GenBank/DDBJ databases">
        <authorList>
            <consortium name="DOE Joint Genome Institute"/>
            <person name="Ahrendt S."/>
            <person name="Riley R."/>
            <person name="Andreopoulos W."/>
            <person name="Labutti K."/>
            <person name="Pangilinan J."/>
            <person name="Ruiz-Duenas F.J."/>
            <person name="Barrasa J.M."/>
            <person name="Sanchez-Garcia M."/>
            <person name="Camarero S."/>
            <person name="Miyauchi S."/>
            <person name="Serrano A."/>
            <person name="Linde D."/>
            <person name="Babiker R."/>
            <person name="Drula E."/>
            <person name="Ayuso-Fernandez I."/>
            <person name="Pacheco R."/>
            <person name="Padilla G."/>
            <person name="Ferreira P."/>
            <person name="Barriuso J."/>
            <person name="Kellner H."/>
            <person name="Castanera R."/>
            <person name="Alfaro M."/>
            <person name="Ramirez L."/>
            <person name="Pisabarro A.G."/>
            <person name="Kuo A."/>
            <person name="Tritt A."/>
            <person name="Lipzen A."/>
            <person name="He G."/>
            <person name="Yan M."/>
            <person name="Ng V."/>
            <person name="Cullen D."/>
            <person name="Martin F."/>
            <person name="Rosso M.-N."/>
            <person name="Henrissat B."/>
            <person name="Hibbett D."/>
            <person name="Martinez A.T."/>
            <person name="Grigoriev I.V."/>
        </authorList>
    </citation>
    <scope>NUCLEOTIDE SEQUENCE</scope>
    <source>
        <strain evidence="1">ATCC 90797</strain>
    </source>
</reference>
<keyword evidence="2" id="KW-1185">Reference proteome</keyword>
<accession>A0A9P6A2I8</accession>
<gene>
    <name evidence="1" type="ORF">BDN71DRAFT_1504540</name>
</gene>
<evidence type="ECO:0000313" key="1">
    <source>
        <dbReference type="EMBL" id="KAF9497852.1"/>
    </source>
</evidence>